<sequence>MLQFTGERITVKELDIETKPDYIVYDDAGYLPASSYARGLSSLLFFAPKVYNVHEFTYTVAPYCDLGKVVAFVGDEENVVRITDTLRYIEASLQLFTWKLPQGLEKKGGDVNITLFEGNKYGSVSLAFSILASLSKLKRNPRTERILEQLSDFSDLQPWLDSLGQGIDVSRYQVILSPIMEPASFHLRKAGLDVKTMANYNILINSLIIYNGSDMMSMRRVITMMSSKGVETKQILLDSDPLMAPSYLTIKMGA</sequence>
<reference evidence="4" key="1">
    <citation type="submission" date="2018-09" db="EMBL/GenBank/DDBJ databases">
        <title>Complete Genome Sequencing of Sulfolobus sp. JCM 16834.</title>
        <authorList>
            <person name="Kato S."/>
            <person name="Itoh T."/>
            <person name="Ohkuma M."/>
        </authorList>
    </citation>
    <scope>NUCLEOTIDE SEQUENCE [LARGE SCALE GENOMIC DNA]</scope>
    <source>
        <strain evidence="4">IC-007</strain>
    </source>
</reference>
<name>A0A510DYS8_9CREN</name>
<dbReference type="GeneID" id="41719012"/>
<evidence type="ECO:0000313" key="4">
    <source>
        <dbReference type="Proteomes" id="UP000325030"/>
    </source>
</evidence>
<organism evidence="1 3">
    <name type="scientific">Sulfuracidifex tepidarius</name>
    <dbReference type="NCBI Taxonomy" id="1294262"/>
    <lineage>
        <taxon>Archaea</taxon>
        <taxon>Thermoproteota</taxon>
        <taxon>Thermoprotei</taxon>
        <taxon>Sulfolobales</taxon>
        <taxon>Sulfolobaceae</taxon>
        <taxon>Sulfuracidifex</taxon>
    </lineage>
</organism>
<dbReference type="STRING" id="1294262.GCA_001316085_00667"/>
<protein>
    <submittedName>
        <fullName evidence="1">Uncharacterized protein</fullName>
    </submittedName>
</protein>
<dbReference type="OrthoDB" id="37007at2157"/>
<dbReference type="KEGG" id="step:IC006_2728"/>
<dbReference type="Proteomes" id="UP000322983">
    <property type="component" value="Chromosome"/>
</dbReference>
<keyword evidence="3" id="KW-1185">Reference proteome</keyword>
<gene>
    <name evidence="1" type="ORF">IC006_2728</name>
    <name evidence="2" type="ORF">IC007_2742</name>
</gene>
<evidence type="ECO:0000313" key="2">
    <source>
        <dbReference type="EMBL" id="BBG28186.1"/>
    </source>
</evidence>
<reference evidence="1 3" key="2">
    <citation type="journal article" date="2020" name="Int. J. Syst. Evol. Microbiol.">
        <title>Sulfuracidifex tepidarius gen. nov., sp. nov. and transfer of Sulfolobus metallicus Huber and Stetter 1992 to the genus Sulfuracidifex as Sulfuracidifex metallicus comb. nov.</title>
        <authorList>
            <person name="Itoh T."/>
            <person name="Miura T."/>
            <person name="Sakai H.D."/>
            <person name="Kato S."/>
            <person name="Ohkuma M."/>
            <person name="Takashina T."/>
        </authorList>
    </citation>
    <scope>NUCLEOTIDE SEQUENCE [LARGE SCALE GENOMIC DNA]</scope>
    <source>
        <strain evidence="1 3">IC-006</strain>
        <strain evidence="2">IC-007</strain>
    </source>
</reference>
<accession>A0A510E6T3</accession>
<dbReference type="RefSeq" id="WP_054845237.1">
    <property type="nucleotide sequence ID" value="NZ_AP018929.1"/>
</dbReference>
<evidence type="ECO:0000313" key="3">
    <source>
        <dbReference type="Proteomes" id="UP000322983"/>
    </source>
</evidence>
<proteinExistence type="predicted"/>
<evidence type="ECO:0000313" key="1">
    <source>
        <dbReference type="EMBL" id="BBG25392.1"/>
    </source>
</evidence>
<dbReference type="AlphaFoldDB" id="A0A510DYS8"/>
<dbReference type="EMBL" id="AP018929">
    <property type="protein sequence ID" value="BBG25392.1"/>
    <property type="molecule type" value="Genomic_DNA"/>
</dbReference>
<dbReference type="EMBL" id="AP018930">
    <property type="protein sequence ID" value="BBG28186.1"/>
    <property type="molecule type" value="Genomic_DNA"/>
</dbReference>
<dbReference type="Proteomes" id="UP000325030">
    <property type="component" value="Chromosome"/>
</dbReference>
<accession>A0A510DYS8</accession>